<dbReference type="EMBL" id="WUWG01000003">
    <property type="protein sequence ID" value="MXU65389.1"/>
    <property type="molecule type" value="Genomic_DNA"/>
</dbReference>
<feature type="domain" description="Thioesterase" evidence="3">
    <location>
        <begin position="52"/>
        <end position="126"/>
    </location>
</feature>
<dbReference type="CDD" id="cd03443">
    <property type="entry name" value="PaaI_thioesterase"/>
    <property type="match status" value="1"/>
</dbReference>
<feature type="region of interest" description="Disordered" evidence="2">
    <location>
        <begin position="134"/>
        <end position="154"/>
    </location>
</feature>
<comment type="caution">
    <text evidence="4">The sequence shown here is derived from an EMBL/GenBank/DDBJ whole genome shotgun (WGS) entry which is preliminary data.</text>
</comment>
<dbReference type="InterPro" id="IPR029069">
    <property type="entry name" value="HotDog_dom_sf"/>
</dbReference>
<evidence type="ECO:0000259" key="3">
    <source>
        <dbReference type="Pfam" id="PF03061"/>
    </source>
</evidence>
<dbReference type="PANTHER" id="PTHR43240:SF7">
    <property type="entry name" value="BLR7284 PROTEIN"/>
    <property type="match status" value="1"/>
</dbReference>
<dbReference type="AlphaFoldDB" id="A0A6B0TRP8"/>
<organism evidence="4 5">
    <name type="scientific">Oceanomicrobium pacificus</name>
    <dbReference type="NCBI Taxonomy" id="2692916"/>
    <lineage>
        <taxon>Bacteria</taxon>
        <taxon>Pseudomonadati</taxon>
        <taxon>Pseudomonadota</taxon>
        <taxon>Alphaproteobacteria</taxon>
        <taxon>Rhodobacterales</taxon>
        <taxon>Paracoccaceae</taxon>
        <taxon>Oceanomicrobium</taxon>
    </lineage>
</organism>
<dbReference type="RefSeq" id="WP_160853824.1">
    <property type="nucleotide sequence ID" value="NZ_WUWG01000003.1"/>
</dbReference>
<dbReference type="SUPFAM" id="SSF54637">
    <property type="entry name" value="Thioesterase/thiol ester dehydrase-isomerase"/>
    <property type="match status" value="1"/>
</dbReference>
<proteinExistence type="predicted"/>
<reference evidence="4 5" key="1">
    <citation type="submission" date="2019-12" db="EMBL/GenBank/DDBJ databases">
        <title>Strain KN286 was isolated from seawater, which was collected from Caroline Seamount in the tropical western Pacific.</title>
        <authorList>
            <person name="Wang Q."/>
        </authorList>
    </citation>
    <scope>NUCLEOTIDE SEQUENCE [LARGE SCALE GENOMIC DNA]</scope>
    <source>
        <strain evidence="4 5">KN286</strain>
    </source>
</reference>
<dbReference type="InterPro" id="IPR006683">
    <property type="entry name" value="Thioestr_dom"/>
</dbReference>
<protein>
    <submittedName>
        <fullName evidence="4">Hotdog fold thioesterase</fullName>
    </submittedName>
</protein>
<dbReference type="GO" id="GO:0005829">
    <property type="term" value="C:cytosol"/>
    <property type="evidence" value="ECO:0007669"/>
    <property type="project" value="TreeGrafter"/>
</dbReference>
<sequence>MSDDQKAQIARQFINAIPHSRDLGMELHAIGEGMAEMTVPYDPRFVGDPDTGVMHGGVVTALLDTSAGAAVMAHPTGAVGTATIDLRIDYMRPAKPGDTIRARAECYRTTRSVAFVRAFAYDSDPDDPVATAAGAFTLERPRSKAQSGSKGAGA</sequence>
<feature type="compositionally biased region" description="Polar residues" evidence="2">
    <location>
        <begin position="144"/>
        <end position="154"/>
    </location>
</feature>
<name>A0A6B0TRP8_9RHOB</name>
<dbReference type="Pfam" id="PF03061">
    <property type="entry name" value="4HBT"/>
    <property type="match status" value="1"/>
</dbReference>
<dbReference type="NCBIfam" id="TIGR00369">
    <property type="entry name" value="unchar_dom_1"/>
    <property type="match status" value="1"/>
</dbReference>
<dbReference type="GO" id="GO:0061522">
    <property type="term" value="F:1,4-dihydroxy-2-naphthoyl-CoA thioesterase activity"/>
    <property type="evidence" value="ECO:0007669"/>
    <property type="project" value="TreeGrafter"/>
</dbReference>
<dbReference type="Proteomes" id="UP000436016">
    <property type="component" value="Unassembled WGS sequence"/>
</dbReference>
<dbReference type="PANTHER" id="PTHR43240">
    <property type="entry name" value="1,4-DIHYDROXY-2-NAPHTHOYL-COA THIOESTERASE 1"/>
    <property type="match status" value="1"/>
</dbReference>
<evidence type="ECO:0000256" key="1">
    <source>
        <dbReference type="ARBA" id="ARBA00022801"/>
    </source>
</evidence>
<accession>A0A6B0TRP8</accession>
<dbReference type="InterPro" id="IPR003736">
    <property type="entry name" value="PAAI_dom"/>
</dbReference>
<evidence type="ECO:0000313" key="5">
    <source>
        <dbReference type="Proteomes" id="UP000436016"/>
    </source>
</evidence>
<keyword evidence="1" id="KW-0378">Hydrolase</keyword>
<keyword evidence="5" id="KW-1185">Reference proteome</keyword>
<dbReference type="Gene3D" id="3.10.129.10">
    <property type="entry name" value="Hotdog Thioesterase"/>
    <property type="match status" value="1"/>
</dbReference>
<gene>
    <name evidence="4" type="ORF">GSH16_08005</name>
</gene>
<evidence type="ECO:0000256" key="2">
    <source>
        <dbReference type="SAM" id="MobiDB-lite"/>
    </source>
</evidence>
<evidence type="ECO:0000313" key="4">
    <source>
        <dbReference type="EMBL" id="MXU65389.1"/>
    </source>
</evidence>